<sequence length="461" mass="52497">MVFPAKPGSQKRPHEESELHEEATKNGEGNGTSEPPPKRKRPFNFDAHPRRKIALQFLYHGWEYEGLVQQSTTENTVERHLMDALLKTKLISNEKDCDFSRCGRTDRGVSAFKQVAALVVRSADPSGKFVFWPESTDQSVIDNYPKKDELSYLKMLNGVLPKNISVIAWAPVPQDFSARHACNMRIYKYSMPRANLNLELMRRAGALLVGTHDFRNFCQVDMNEKRVNMSFVREIFEVSLDVVPTNSPTSSSSRNDLVELTIKGSGFLWHMIRYIVTVLHEIGQGNEEPELVSDLLDVEKTPCRPHYTLSAATPLCLYDCRFDSSNLEWTHDEFALKKTMSSLQSDWADLQTKSRIIENMLNGLVETPIGSQIDLDKGLLETIPFLHDISNLLTEEHVTAWSRRRRNSKRRKWQLIIPVSRFFCCLPNVWSGSQQRAHDLTLSATTTALVSSDGRTSQNPL</sequence>
<feature type="compositionally biased region" description="Basic and acidic residues" evidence="5">
    <location>
        <begin position="12"/>
        <end position="25"/>
    </location>
</feature>
<keyword evidence="8" id="KW-1185">Reference proteome</keyword>
<evidence type="ECO:0000313" key="7">
    <source>
        <dbReference type="EMBL" id="EYC08460.1"/>
    </source>
</evidence>
<dbReference type="PANTHER" id="PTHR11142">
    <property type="entry name" value="PSEUDOURIDYLATE SYNTHASE"/>
    <property type="match status" value="1"/>
</dbReference>
<evidence type="ECO:0000256" key="3">
    <source>
        <dbReference type="ARBA" id="ARBA00023235"/>
    </source>
</evidence>
<evidence type="ECO:0000256" key="1">
    <source>
        <dbReference type="ARBA" id="ARBA00009375"/>
    </source>
</evidence>
<dbReference type="STRING" id="53326.A0A016U051"/>
<dbReference type="EMBL" id="JARK01001402">
    <property type="protein sequence ID" value="EYC08460.1"/>
    <property type="molecule type" value="Genomic_DNA"/>
</dbReference>
<feature type="region of interest" description="Disordered" evidence="5">
    <location>
        <begin position="1"/>
        <end position="46"/>
    </location>
</feature>
<keyword evidence="2 4" id="KW-0819">tRNA processing</keyword>
<evidence type="ECO:0000313" key="8">
    <source>
        <dbReference type="Proteomes" id="UP000024635"/>
    </source>
</evidence>
<organism evidence="7 8">
    <name type="scientific">Ancylostoma ceylanicum</name>
    <dbReference type="NCBI Taxonomy" id="53326"/>
    <lineage>
        <taxon>Eukaryota</taxon>
        <taxon>Metazoa</taxon>
        <taxon>Ecdysozoa</taxon>
        <taxon>Nematoda</taxon>
        <taxon>Chromadorea</taxon>
        <taxon>Rhabditida</taxon>
        <taxon>Rhabditina</taxon>
        <taxon>Rhabditomorpha</taxon>
        <taxon>Strongyloidea</taxon>
        <taxon>Ancylostomatidae</taxon>
        <taxon>Ancylostomatinae</taxon>
        <taxon>Ancylostoma</taxon>
    </lineage>
</organism>
<gene>
    <name evidence="7" type="primary">Acey_s0066.g3778</name>
    <name evidence="7" type="synonym">Acey-tag-124</name>
    <name evidence="7" type="ORF">Y032_0066g3778</name>
</gene>
<dbReference type="Gene3D" id="3.30.70.580">
    <property type="entry name" value="Pseudouridine synthase I, catalytic domain, N-terminal subdomain"/>
    <property type="match status" value="1"/>
</dbReference>
<dbReference type="GO" id="GO:1990481">
    <property type="term" value="P:mRNA pseudouridine synthesis"/>
    <property type="evidence" value="ECO:0007669"/>
    <property type="project" value="TreeGrafter"/>
</dbReference>
<dbReference type="HAMAP" id="MF_00171">
    <property type="entry name" value="TruA"/>
    <property type="match status" value="1"/>
</dbReference>
<evidence type="ECO:0000256" key="2">
    <source>
        <dbReference type="ARBA" id="ARBA00022694"/>
    </source>
</evidence>
<dbReference type="NCBIfam" id="TIGR00071">
    <property type="entry name" value="hisT_truA"/>
    <property type="match status" value="1"/>
</dbReference>
<dbReference type="GO" id="GO:0031119">
    <property type="term" value="P:tRNA pseudouridine synthesis"/>
    <property type="evidence" value="ECO:0007669"/>
    <property type="project" value="TreeGrafter"/>
</dbReference>
<accession>A0A016U051</accession>
<dbReference type="InterPro" id="IPR020094">
    <property type="entry name" value="TruA/RsuA/RluB/E/F_N"/>
</dbReference>
<feature type="domain" description="Pseudouridine synthase I TruA alpha/beta" evidence="6">
    <location>
        <begin position="206"/>
        <end position="323"/>
    </location>
</feature>
<dbReference type="InterPro" id="IPR001406">
    <property type="entry name" value="PsdUridine_synth_TruA"/>
</dbReference>
<protein>
    <recommendedName>
        <fullName evidence="4">tRNA pseudouridine synthase</fullName>
        <ecNumber evidence="4">5.4.99.12</ecNumber>
    </recommendedName>
</protein>
<dbReference type="InterPro" id="IPR020097">
    <property type="entry name" value="PsdUridine_synth_TruA_a/b_dom"/>
</dbReference>
<evidence type="ECO:0000259" key="6">
    <source>
        <dbReference type="Pfam" id="PF01416"/>
    </source>
</evidence>
<evidence type="ECO:0000256" key="5">
    <source>
        <dbReference type="SAM" id="MobiDB-lite"/>
    </source>
</evidence>
<comment type="caution">
    <text evidence="7">The sequence shown here is derived from an EMBL/GenBank/DDBJ whole genome shotgun (WGS) entry which is preliminary data.</text>
</comment>
<dbReference type="InterPro" id="IPR020103">
    <property type="entry name" value="PsdUridine_synth_cat_dom_sf"/>
</dbReference>
<dbReference type="GO" id="GO:0005634">
    <property type="term" value="C:nucleus"/>
    <property type="evidence" value="ECO:0007669"/>
    <property type="project" value="TreeGrafter"/>
</dbReference>
<dbReference type="GO" id="GO:0005737">
    <property type="term" value="C:cytoplasm"/>
    <property type="evidence" value="ECO:0007669"/>
    <property type="project" value="TreeGrafter"/>
</dbReference>
<comment type="similarity">
    <text evidence="1 4">Belongs to the tRNA pseudouridine synthase TruA family.</text>
</comment>
<name>A0A016U051_9BILA</name>
<comment type="catalytic activity">
    <reaction evidence="4">
        <text>uridine(38/39/40) in tRNA = pseudouridine(38/39/40) in tRNA</text>
        <dbReference type="Rhea" id="RHEA:22376"/>
        <dbReference type="Rhea" id="RHEA-COMP:10085"/>
        <dbReference type="Rhea" id="RHEA-COMP:10087"/>
        <dbReference type="ChEBI" id="CHEBI:65314"/>
        <dbReference type="ChEBI" id="CHEBI:65315"/>
        <dbReference type="EC" id="5.4.99.12"/>
    </reaction>
</comment>
<dbReference type="Proteomes" id="UP000024635">
    <property type="component" value="Unassembled WGS sequence"/>
</dbReference>
<dbReference type="PANTHER" id="PTHR11142:SF5">
    <property type="entry name" value="TRNA PSEUDOURIDINE(38_39) SYNTHASE"/>
    <property type="match status" value="1"/>
</dbReference>
<dbReference type="SUPFAM" id="SSF55120">
    <property type="entry name" value="Pseudouridine synthase"/>
    <property type="match status" value="1"/>
</dbReference>
<dbReference type="InterPro" id="IPR020095">
    <property type="entry name" value="PsdUridine_synth_TruA_C"/>
</dbReference>
<keyword evidence="3 4" id="KW-0413">Isomerase</keyword>
<dbReference type="EC" id="5.4.99.12" evidence="4"/>
<evidence type="ECO:0000256" key="4">
    <source>
        <dbReference type="RuleBase" id="RU003792"/>
    </source>
</evidence>
<dbReference type="AlphaFoldDB" id="A0A016U051"/>
<dbReference type="GO" id="GO:0160147">
    <property type="term" value="F:tRNA pseudouridine(38-40) synthase activity"/>
    <property type="evidence" value="ECO:0007669"/>
    <property type="project" value="UniProtKB-EC"/>
</dbReference>
<dbReference type="FunFam" id="3.30.70.580:FF:000007">
    <property type="entry name" value="tRNA pseudouridine synthase"/>
    <property type="match status" value="1"/>
</dbReference>
<dbReference type="Gene3D" id="3.30.70.660">
    <property type="entry name" value="Pseudouridine synthase I, catalytic domain, C-terminal subdomain"/>
    <property type="match status" value="1"/>
</dbReference>
<dbReference type="OrthoDB" id="25767at2759"/>
<dbReference type="GO" id="GO:0003723">
    <property type="term" value="F:RNA binding"/>
    <property type="evidence" value="ECO:0007669"/>
    <property type="project" value="InterPro"/>
</dbReference>
<proteinExistence type="inferred from homology"/>
<dbReference type="Pfam" id="PF01416">
    <property type="entry name" value="PseudoU_synth_1"/>
    <property type="match status" value="1"/>
</dbReference>
<reference evidence="8" key="1">
    <citation type="journal article" date="2015" name="Nat. Genet.">
        <title>The genome and transcriptome of the zoonotic hookworm Ancylostoma ceylanicum identify infection-specific gene families.</title>
        <authorList>
            <person name="Schwarz E.M."/>
            <person name="Hu Y."/>
            <person name="Antoshechkin I."/>
            <person name="Miller M.M."/>
            <person name="Sternberg P.W."/>
            <person name="Aroian R.V."/>
        </authorList>
    </citation>
    <scope>NUCLEOTIDE SEQUENCE</scope>
    <source>
        <strain evidence="8">HY135</strain>
    </source>
</reference>